<dbReference type="Gene3D" id="3.30.70.270">
    <property type="match status" value="2"/>
</dbReference>
<dbReference type="PANTHER" id="PTHR37984:SF5">
    <property type="entry name" value="PROTEIN NYNRIN-LIKE"/>
    <property type="match status" value="1"/>
</dbReference>
<gene>
    <name evidence="12" type="ORF">PARMNEM_LOCUS317</name>
</gene>
<name>A0AAV1K502_9NEOP</name>
<dbReference type="InterPro" id="IPR041373">
    <property type="entry name" value="RT_RNaseH"/>
</dbReference>
<keyword evidence="7" id="KW-0695">RNA-directed DNA polymerase</keyword>
<dbReference type="InterPro" id="IPR022048">
    <property type="entry name" value="Envelope_fusion-like"/>
</dbReference>
<proteinExistence type="predicted"/>
<dbReference type="InterPro" id="IPR012337">
    <property type="entry name" value="RNaseH-like_sf"/>
</dbReference>
<evidence type="ECO:0000256" key="5">
    <source>
        <dbReference type="ARBA" id="ARBA00022759"/>
    </source>
</evidence>
<evidence type="ECO:0000313" key="13">
    <source>
        <dbReference type="Proteomes" id="UP001314205"/>
    </source>
</evidence>
<protein>
    <recommendedName>
        <fullName evidence="1">RNA-directed DNA polymerase</fullName>
        <ecNumber evidence="1">2.7.7.49</ecNumber>
    </recommendedName>
</protein>
<sequence length="1797" mass="206943">MLSQANNKNNNNNNNVMSTSISSVENSSGTFQNDSKIMTLCGYQVPIIFHQPTYIVPARSEAVIECAISNHSVELYHNNEGLVLDHTLSEGIYVANCIVSIKPNKKVNITVLNTTDTDLEIKEYFVELTPIDYNNSISCENPISSKCLYSISTTKSNRIDRVLSLLRCSHLNDEEKKALLNCCSDYTDIFHLEGEPLSFTNGIQHSIDTGNAAPVYVKSYRFPECHKEEVDTQIRKMLNQNIIRPSVSPWSAPVWVVPKKLDASGKRKWRIVIDYRRLNDITVSESYPLPLITDILDQLGHSKYFTTLDLASGFHQIKMDPKDAPKTGFTISTNSSMSGHYEFTRMPFGLKNAPSTFQRLMNTVLSGLQGLHCYVYLDDCIIYSHNLNEHMEKLKLVFNKLREYNLKLQPDKCEFLRREVTYLGHIITDKGVSPNPEKVKAVSQFPIPKSPKEIKSFLGLIGYYRRFIDNFSKLTKPLTSLLKRDTTFHWSQEQQIAFDVLKEKLITAPLLQYPDFSQPFIVTTDARNYAVGAILSQGPVGKDKPIAYASRTLNRPEGNYSTTEKELLAILFAVKTFRPYLYGNKFKIVTDHRPLVWLFNVKDPGSRLIRWRLKLEEYDYEIVYKQGRLNSNADALSRCPVNVIDINTLNNSSYEKYFKDQFTNKTPISNTIILECTQGLHLSKLKIIACPVSLDFDSSIPHCEEILAQLDKPEDLLNSEREPFTIQCVKDKNKSYYFMYTKIHHYEETKFKDIYNLIIKLRDKILIENPDITDLALSDFSDPFSKLAYIKVYNMIAYIFHNTNIKVHIYKNQLIYPTPVEIPKILKENHDSPIAGHPGSSRMYRRIKAAYYWKSMRSDIVDYVKKCQLCQINKPLRMSNKAPMEITSTSTRPFERLALDIVGPLPDAGFQKFKFILTLQDDLTKFSSAYPLVTATSEEIARNLVHFMSLFGFPKTILTDLGTCFTSDLFKELTQILKVKALFTTPYHPQTNGALERSHATLKEYLKSFVNENQNDWHCYLFTAILAYNTTPHCTTNFTPHELLYGYKPNIPNSLYETNNNTTYNEYIRALQYRMRFSREKAIQNIINSKEKSKQYYDVSSREISYKIGDLVYIKHHHRLRKALSPIWKGPYKIIKVHNKHNVTLQVGRKHVKALCYGSQSHAESRIIPISHSPGIYFEPITHINFYNDYWKVITHIDLIPLAPYLNKIENLLYDTLNLCSKINTDEFSQCKDISNPIEILIKYNYVKLQSLAHIIDNNQSPNRVKRSLEFGGEILKFFFGTLDADDARKYDAAIELCRKSETELFNLFRDNIHIIKSTINNFNATIYKLNQNELRLNSQINKMNEILSQITKTDNLLINISRINNLLNIIESSLLAISNLLDTTINAILFSKVNVLHPSVISPLSLYNELTKHINQINKRLDFPVQLNIHNIHSLIDVSKLSSYYYNNKIVFSLQIPLITPDKFIVYKNIPLPTPHDESHIQTFALIQPSNSYIALSDDRIHYTMFNNLDDCKFINNNYSICELFTITSSINNPNCESKLLTEVTLSLPSECNSKLLFGQINIWHKLKNNKWIYVQSNVNKLTIKCNDDITDHSIIGTGIVKLTENCIGYSKTIQLLPTSTYQFSIKSTIDISFDITRDDCCKKDVFNKSLPYLTPISLSKVNLDSLKYANHQLDSLEFELNNLQKESHFIKYGSYYSTFTYILIVLLFLYLAYKLFKCSRNRNNNSGHCIQIFNQCNNKKSSKHNSKTTNSIEMIDMSTSEEDNNSPKSLPNCTNCEPYRTVHKVHSSSGRNLNF</sequence>
<dbReference type="PROSITE" id="PS50878">
    <property type="entry name" value="RT_POL"/>
    <property type="match status" value="1"/>
</dbReference>
<dbReference type="Pfam" id="PF00078">
    <property type="entry name" value="RVT_1"/>
    <property type="match status" value="1"/>
</dbReference>
<dbReference type="Gene3D" id="3.10.10.10">
    <property type="entry name" value="HIV Type 1 Reverse Transcriptase, subunit A, domain 1"/>
    <property type="match status" value="1"/>
</dbReference>
<keyword evidence="3" id="KW-0548">Nucleotidyltransferase</keyword>
<dbReference type="Gene3D" id="2.30.30.850">
    <property type="match status" value="1"/>
</dbReference>
<evidence type="ECO:0000256" key="4">
    <source>
        <dbReference type="ARBA" id="ARBA00022722"/>
    </source>
</evidence>
<evidence type="ECO:0000256" key="9">
    <source>
        <dbReference type="SAM" id="Phobius"/>
    </source>
</evidence>
<dbReference type="Pfam" id="PF17917">
    <property type="entry name" value="RT_RNaseH"/>
    <property type="match status" value="1"/>
</dbReference>
<dbReference type="InterPro" id="IPR000477">
    <property type="entry name" value="RT_dom"/>
</dbReference>
<feature type="domain" description="Integrase catalytic" evidence="11">
    <location>
        <begin position="889"/>
        <end position="1048"/>
    </location>
</feature>
<dbReference type="CDD" id="cd09274">
    <property type="entry name" value="RNase_HI_RT_Ty3"/>
    <property type="match status" value="1"/>
</dbReference>
<feature type="compositionally biased region" description="Low complexity" evidence="8">
    <location>
        <begin position="1"/>
        <end position="15"/>
    </location>
</feature>
<keyword evidence="9" id="KW-0812">Transmembrane</keyword>
<dbReference type="Gene3D" id="1.10.340.70">
    <property type="match status" value="1"/>
</dbReference>
<keyword evidence="4" id="KW-0540">Nuclease</keyword>
<dbReference type="GO" id="GO:0004519">
    <property type="term" value="F:endonuclease activity"/>
    <property type="evidence" value="ECO:0007669"/>
    <property type="project" value="UniProtKB-KW"/>
</dbReference>
<keyword evidence="6" id="KW-0378">Hydrolase</keyword>
<dbReference type="Pfam" id="PF17921">
    <property type="entry name" value="Integrase_H2C2"/>
    <property type="match status" value="1"/>
</dbReference>
<dbReference type="GO" id="GO:0003676">
    <property type="term" value="F:nucleic acid binding"/>
    <property type="evidence" value="ECO:0007669"/>
    <property type="project" value="InterPro"/>
</dbReference>
<evidence type="ECO:0000256" key="1">
    <source>
        <dbReference type="ARBA" id="ARBA00012493"/>
    </source>
</evidence>
<dbReference type="GO" id="GO:0015074">
    <property type="term" value="P:DNA integration"/>
    <property type="evidence" value="ECO:0007669"/>
    <property type="project" value="InterPro"/>
</dbReference>
<dbReference type="Gene3D" id="3.30.420.10">
    <property type="entry name" value="Ribonuclease H-like superfamily/Ribonuclease H"/>
    <property type="match status" value="1"/>
</dbReference>
<evidence type="ECO:0000259" key="10">
    <source>
        <dbReference type="PROSITE" id="PS50878"/>
    </source>
</evidence>
<accession>A0AAV1K502</accession>
<dbReference type="PANTHER" id="PTHR37984">
    <property type="entry name" value="PROTEIN CBG26694"/>
    <property type="match status" value="1"/>
</dbReference>
<dbReference type="Pfam" id="PF12259">
    <property type="entry name" value="Baculo_F"/>
    <property type="match status" value="1"/>
</dbReference>
<evidence type="ECO:0000256" key="6">
    <source>
        <dbReference type="ARBA" id="ARBA00022801"/>
    </source>
</evidence>
<dbReference type="FunFam" id="3.30.70.270:FF:000115">
    <property type="entry name" value="Polyprotein of retroviral origin, putative"/>
    <property type="match status" value="1"/>
</dbReference>
<evidence type="ECO:0000313" key="12">
    <source>
        <dbReference type="EMBL" id="CAK1578201.1"/>
    </source>
</evidence>
<dbReference type="InterPro" id="IPR001584">
    <property type="entry name" value="Integrase_cat-core"/>
</dbReference>
<dbReference type="InterPro" id="IPR050951">
    <property type="entry name" value="Retrovirus_Pol_polyprotein"/>
</dbReference>
<dbReference type="FunFam" id="1.10.340.70:FF:000001">
    <property type="entry name" value="Retrovirus-related Pol polyprotein from transposon gypsy-like Protein"/>
    <property type="match status" value="1"/>
</dbReference>
<dbReference type="GO" id="GO:0003964">
    <property type="term" value="F:RNA-directed DNA polymerase activity"/>
    <property type="evidence" value="ECO:0007669"/>
    <property type="project" value="UniProtKB-KW"/>
</dbReference>
<dbReference type="EMBL" id="CAVLGL010000001">
    <property type="protein sequence ID" value="CAK1578201.1"/>
    <property type="molecule type" value="Genomic_DNA"/>
</dbReference>
<feature type="region of interest" description="Disordered" evidence="8">
    <location>
        <begin position="1"/>
        <end position="21"/>
    </location>
</feature>
<reference evidence="12 13" key="1">
    <citation type="submission" date="2023-11" db="EMBL/GenBank/DDBJ databases">
        <authorList>
            <person name="Hedman E."/>
            <person name="Englund M."/>
            <person name="Stromberg M."/>
            <person name="Nyberg Akerstrom W."/>
            <person name="Nylinder S."/>
            <person name="Jareborg N."/>
            <person name="Kallberg Y."/>
            <person name="Kronander E."/>
        </authorList>
    </citation>
    <scope>NUCLEOTIDE SEQUENCE [LARGE SCALE GENOMIC DNA]</scope>
</reference>
<keyword evidence="5" id="KW-0255">Endonuclease</keyword>
<dbReference type="InterPro" id="IPR041588">
    <property type="entry name" value="Integrase_H2C2"/>
</dbReference>
<evidence type="ECO:0000256" key="7">
    <source>
        <dbReference type="ARBA" id="ARBA00022918"/>
    </source>
</evidence>
<comment type="caution">
    <text evidence="12">The sequence shown here is derived from an EMBL/GenBank/DDBJ whole genome shotgun (WGS) entry which is preliminary data.</text>
</comment>
<dbReference type="InterPro" id="IPR043502">
    <property type="entry name" value="DNA/RNA_pol_sf"/>
</dbReference>
<feature type="domain" description="Reverse transcriptase" evidence="10">
    <location>
        <begin position="238"/>
        <end position="427"/>
    </location>
</feature>
<dbReference type="GO" id="GO:0016787">
    <property type="term" value="F:hydrolase activity"/>
    <property type="evidence" value="ECO:0007669"/>
    <property type="project" value="UniProtKB-KW"/>
</dbReference>
<organism evidence="12 13">
    <name type="scientific">Parnassius mnemosyne</name>
    <name type="common">clouded apollo</name>
    <dbReference type="NCBI Taxonomy" id="213953"/>
    <lineage>
        <taxon>Eukaryota</taxon>
        <taxon>Metazoa</taxon>
        <taxon>Ecdysozoa</taxon>
        <taxon>Arthropoda</taxon>
        <taxon>Hexapoda</taxon>
        <taxon>Insecta</taxon>
        <taxon>Pterygota</taxon>
        <taxon>Neoptera</taxon>
        <taxon>Endopterygota</taxon>
        <taxon>Lepidoptera</taxon>
        <taxon>Glossata</taxon>
        <taxon>Ditrysia</taxon>
        <taxon>Papilionoidea</taxon>
        <taxon>Papilionidae</taxon>
        <taxon>Parnassiinae</taxon>
        <taxon>Parnassini</taxon>
        <taxon>Parnassius</taxon>
        <taxon>Driopa</taxon>
    </lineage>
</organism>
<dbReference type="PROSITE" id="PS50994">
    <property type="entry name" value="INTEGRASE"/>
    <property type="match status" value="1"/>
</dbReference>
<dbReference type="FunFam" id="3.10.20.370:FF:000001">
    <property type="entry name" value="Retrovirus-related Pol polyprotein from transposon 17.6-like protein"/>
    <property type="match status" value="1"/>
</dbReference>
<evidence type="ECO:0000256" key="3">
    <source>
        <dbReference type="ARBA" id="ARBA00022695"/>
    </source>
</evidence>
<dbReference type="CDD" id="cd01647">
    <property type="entry name" value="RT_LTR"/>
    <property type="match status" value="1"/>
</dbReference>
<feature type="transmembrane region" description="Helical" evidence="9">
    <location>
        <begin position="1696"/>
        <end position="1715"/>
    </location>
</feature>
<keyword evidence="9" id="KW-0472">Membrane</keyword>
<evidence type="ECO:0000256" key="2">
    <source>
        <dbReference type="ARBA" id="ARBA00022679"/>
    </source>
</evidence>
<evidence type="ECO:0000259" key="11">
    <source>
        <dbReference type="PROSITE" id="PS50994"/>
    </source>
</evidence>
<keyword evidence="2" id="KW-0808">Transferase</keyword>
<dbReference type="SUPFAM" id="SSF56672">
    <property type="entry name" value="DNA/RNA polymerases"/>
    <property type="match status" value="1"/>
</dbReference>
<dbReference type="InterPro" id="IPR043128">
    <property type="entry name" value="Rev_trsase/Diguanyl_cyclase"/>
</dbReference>
<dbReference type="InterPro" id="IPR036397">
    <property type="entry name" value="RNaseH_sf"/>
</dbReference>
<dbReference type="Proteomes" id="UP001314205">
    <property type="component" value="Unassembled WGS sequence"/>
</dbReference>
<keyword evidence="13" id="KW-1185">Reference proteome</keyword>
<dbReference type="EC" id="2.7.7.49" evidence="1"/>
<keyword evidence="9" id="KW-1133">Transmembrane helix</keyword>
<evidence type="ECO:0000256" key="8">
    <source>
        <dbReference type="SAM" id="MobiDB-lite"/>
    </source>
</evidence>
<dbReference type="GO" id="GO:0042575">
    <property type="term" value="C:DNA polymerase complex"/>
    <property type="evidence" value="ECO:0007669"/>
    <property type="project" value="UniProtKB-ARBA"/>
</dbReference>
<dbReference type="SUPFAM" id="SSF53098">
    <property type="entry name" value="Ribonuclease H-like"/>
    <property type="match status" value="1"/>
</dbReference>
<dbReference type="FunFam" id="3.30.420.10:FF:000032">
    <property type="entry name" value="Retrovirus-related Pol polyprotein from transposon 297-like Protein"/>
    <property type="match status" value="1"/>
</dbReference>